<keyword evidence="2" id="KW-1185">Reference proteome</keyword>
<dbReference type="EMBL" id="JAACJP010000042">
    <property type="protein sequence ID" value="KAF5372710.1"/>
    <property type="molecule type" value="Genomic_DNA"/>
</dbReference>
<evidence type="ECO:0000313" key="2">
    <source>
        <dbReference type="Proteomes" id="UP000565441"/>
    </source>
</evidence>
<dbReference type="OrthoDB" id="3041008at2759"/>
<sequence length="94" mass="10512">MFDSHLYVPVPGSEDAPGAFHFFNSGEPLEAPYTYFVTAQASTAPLSSCAQLTLSSLFEPLHRFPFVRKGPGHTTFDTTQIQLLWLSIFPIFSW</sequence>
<dbReference type="AlphaFoldDB" id="A0A8H5LWK6"/>
<proteinExistence type="predicted"/>
<organism evidence="1 2">
    <name type="scientific">Tricholomella constricta</name>
    <dbReference type="NCBI Taxonomy" id="117010"/>
    <lineage>
        <taxon>Eukaryota</taxon>
        <taxon>Fungi</taxon>
        <taxon>Dikarya</taxon>
        <taxon>Basidiomycota</taxon>
        <taxon>Agaricomycotina</taxon>
        <taxon>Agaricomycetes</taxon>
        <taxon>Agaricomycetidae</taxon>
        <taxon>Agaricales</taxon>
        <taxon>Tricholomatineae</taxon>
        <taxon>Lyophyllaceae</taxon>
        <taxon>Tricholomella</taxon>
    </lineage>
</organism>
<comment type="caution">
    <text evidence="1">The sequence shown here is derived from an EMBL/GenBank/DDBJ whole genome shotgun (WGS) entry which is preliminary data.</text>
</comment>
<dbReference type="Proteomes" id="UP000565441">
    <property type="component" value="Unassembled WGS sequence"/>
</dbReference>
<reference evidence="1 2" key="1">
    <citation type="journal article" date="2020" name="ISME J.">
        <title>Uncovering the hidden diversity of litter-decomposition mechanisms in mushroom-forming fungi.</title>
        <authorList>
            <person name="Floudas D."/>
            <person name="Bentzer J."/>
            <person name="Ahren D."/>
            <person name="Johansson T."/>
            <person name="Persson P."/>
            <person name="Tunlid A."/>
        </authorList>
    </citation>
    <scope>NUCLEOTIDE SEQUENCE [LARGE SCALE GENOMIC DNA]</scope>
    <source>
        <strain evidence="1 2">CBS 661.87</strain>
    </source>
</reference>
<accession>A0A8H5LWK6</accession>
<name>A0A8H5LWK6_9AGAR</name>
<evidence type="ECO:0000313" key="1">
    <source>
        <dbReference type="EMBL" id="KAF5372710.1"/>
    </source>
</evidence>
<gene>
    <name evidence="1" type="ORF">D9615_009882</name>
</gene>
<protein>
    <submittedName>
        <fullName evidence="1">Uncharacterized protein</fullName>
    </submittedName>
</protein>